<feature type="domain" description="Amidase" evidence="1">
    <location>
        <begin position="135"/>
        <end position="205"/>
    </location>
</feature>
<evidence type="ECO:0000313" key="2">
    <source>
        <dbReference type="EMBL" id="PNS16061.1"/>
    </source>
</evidence>
<dbReference type="InterPro" id="IPR023631">
    <property type="entry name" value="Amidase_dom"/>
</dbReference>
<organism evidence="2 3">
    <name type="scientific">Sphaceloma murrayae</name>
    <dbReference type="NCBI Taxonomy" id="2082308"/>
    <lineage>
        <taxon>Eukaryota</taxon>
        <taxon>Fungi</taxon>
        <taxon>Dikarya</taxon>
        <taxon>Ascomycota</taxon>
        <taxon>Pezizomycotina</taxon>
        <taxon>Dothideomycetes</taxon>
        <taxon>Dothideomycetidae</taxon>
        <taxon>Myriangiales</taxon>
        <taxon>Elsinoaceae</taxon>
        <taxon>Sphaceloma</taxon>
    </lineage>
</organism>
<dbReference type="Pfam" id="PF01425">
    <property type="entry name" value="Amidase"/>
    <property type="match status" value="1"/>
</dbReference>
<dbReference type="InParanoid" id="A0A2K1QM47"/>
<dbReference type="OrthoDB" id="5423360at2759"/>
<dbReference type="Gene3D" id="3.90.1300.10">
    <property type="entry name" value="Amidase signature (AS) domain"/>
    <property type="match status" value="1"/>
</dbReference>
<evidence type="ECO:0000259" key="1">
    <source>
        <dbReference type="Pfam" id="PF01425"/>
    </source>
</evidence>
<evidence type="ECO:0000313" key="3">
    <source>
        <dbReference type="Proteomes" id="UP000243797"/>
    </source>
</evidence>
<dbReference type="EMBL" id="NKHZ01000060">
    <property type="protein sequence ID" value="PNS16061.1"/>
    <property type="molecule type" value="Genomic_DNA"/>
</dbReference>
<reference evidence="2 3" key="1">
    <citation type="submission" date="2017-06" db="EMBL/GenBank/DDBJ databases">
        <title>Draft genome sequence of a variant of Elsinoe murrayae.</title>
        <authorList>
            <person name="Cheng Q."/>
        </authorList>
    </citation>
    <scope>NUCLEOTIDE SEQUENCE [LARGE SCALE GENOMIC DNA]</scope>
    <source>
        <strain evidence="2 3">CQ-2017a</strain>
    </source>
</reference>
<dbReference type="STRING" id="2082308.A0A2K1QM47"/>
<dbReference type="AlphaFoldDB" id="A0A2K1QM47"/>
<name>A0A2K1QM47_9PEZI</name>
<gene>
    <name evidence="2" type="ORF">CAC42_4462</name>
</gene>
<dbReference type="PANTHER" id="PTHR46310">
    <property type="entry name" value="AMIDASE 1"/>
    <property type="match status" value="1"/>
</dbReference>
<keyword evidence="3" id="KW-1185">Reference proteome</keyword>
<dbReference type="PANTHER" id="PTHR46310:SF7">
    <property type="entry name" value="AMIDASE 1"/>
    <property type="match status" value="1"/>
</dbReference>
<accession>A0A2K1QM47</accession>
<protein>
    <submittedName>
        <fullName evidence="2">2-oxoglutarate dehydrogenase, mitochondrial</fullName>
    </submittedName>
</protein>
<dbReference type="Proteomes" id="UP000243797">
    <property type="component" value="Unassembled WGS sequence"/>
</dbReference>
<comment type="caution">
    <text evidence="2">The sequence shown here is derived from an EMBL/GenBank/DDBJ whole genome shotgun (WGS) entry which is preliminary data.</text>
</comment>
<sequence length="251" mass="28089">MPNSECSVTHVKEALEDFARRDDVYSDAFASTLILQPEYDVDIEDTIERVSRDTSFAQVYSYRPSTQDGRLPAGPYFIRSGSIHQAWRLYEDNLDAFIIPTITDGVLNPESFSVLHAVAEHGSFLSDAVPSRLYHHKDESKLLAGVRVSIKDNYDLAGIRTTMMNRAYNELYPPRETSADFVVKLLELGAVIVGKTKMSAFASAEEPTDQWVDYHCPFNPRGDGCQTPSCSSTGGRGLFGRLLVARSFYRQ</sequence>
<dbReference type="InterPro" id="IPR036928">
    <property type="entry name" value="AS_sf"/>
</dbReference>
<dbReference type="SUPFAM" id="SSF75304">
    <property type="entry name" value="Amidase signature (AS) enzymes"/>
    <property type="match status" value="1"/>
</dbReference>
<proteinExistence type="predicted"/>